<dbReference type="PANTHER" id="PTHR30298">
    <property type="entry name" value="H REPEAT-ASSOCIATED PREDICTED TRANSPOSASE"/>
    <property type="match status" value="1"/>
</dbReference>
<dbReference type="PANTHER" id="PTHR30298:SF0">
    <property type="entry name" value="PROTEIN YBFL-RELATED"/>
    <property type="match status" value="1"/>
</dbReference>
<dbReference type="AlphaFoldDB" id="A0A1V4BLM5"/>
<gene>
    <name evidence="2" type="ORF">B1L04_20695</name>
</gene>
<protein>
    <recommendedName>
        <fullName evidence="1">H repeat-associated protein N-terminal domain-containing protein</fullName>
    </recommendedName>
</protein>
<dbReference type="InterPro" id="IPR051698">
    <property type="entry name" value="Transposase_11-like"/>
</dbReference>
<evidence type="ECO:0000313" key="3">
    <source>
        <dbReference type="Proteomes" id="UP000189835"/>
    </source>
</evidence>
<proteinExistence type="predicted"/>
<reference evidence="2 3" key="1">
    <citation type="submission" date="2017-02" db="EMBL/GenBank/DDBJ databases">
        <title>Genome sequence of Microcystis aeruginosa KW.</title>
        <authorList>
            <person name="Oh H.-M."/>
            <person name="Ahn C.-Y."/>
            <person name="Jeong H."/>
            <person name="Srivastava A."/>
            <person name="Lee H.-G."/>
            <person name="Kang S.-R."/>
        </authorList>
    </citation>
    <scope>NUCLEOTIDE SEQUENCE [LARGE SCALE GENOMIC DNA]</scope>
    <source>
        <strain evidence="2 3">KW</strain>
    </source>
</reference>
<dbReference type="Proteomes" id="UP000189835">
    <property type="component" value="Unassembled WGS sequence"/>
</dbReference>
<evidence type="ECO:0000259" key="1">
    <source>
        <dbReference type="Pfam" id="PF13808"/>
    </source>
</evidence>
<dbReference type="Pfam" id="PF13808">
    <property type="entry name" value="DDE_Tnp_1_assoc"/>
    <property type="match status" value="1"/>
</dbReference>
<feature type="domain" description="H repeat-associated protein N-terminal" evidence="1">
    <location>
        <begin position="35"/>
        <end position="82"/>
    </location>
</feature>
<organism evidence="2 3">
    <name type="scientific">Microcystis aeruginosa KW</name>
    <dbReference type="NCBI Taxonomy" id="1960155"/>
    <lineage>
        <taxon>Bacteria</taxon>
        <taxon>Bacillati</taxon>
        <taxon>Cyanobacteriota</taxon>
        <taxon>Cyanophyceae</taxon>
        <taxon>Oscillatoriophycideae</taxon>
        <taxon>Chroococcales</taxon>
        <taxon>Microcystaceae</taxon>
        <taxon>Microcystis</taxon>
    </lineage>
</organism>
<dbReference type="InterPro" id="IPR032806">
    <property type="entry name" value="YbfD_N"/>
</dbReference>
<comment type="caution">
    <text evidence="2">The sequence shown here is derived from an EMBL/GenBank/DDBJ whole genome shotgun (WGS) entry which is preliminary data.</text>
</comment>
<evidence type="ECO:0000313" key="2">
    <source>
        <dbReference type="EMBL" id="OPF14992.1"/>
    </source>
</evidence>
<dbReference type="EMBL" id="MVGR01000005">
    <property type="protein sequence ID" value="OPF14992.1"/>
    <property type="molecule type" value="Genomic_DNA"/>
</dbReference>
<name>A0A1V4BLM5_MICAE</name>
<accession>A0A1V4BLM5</accession>
<sequence>MGKGFAPVLPRENKAQLKPELPLTSINEIQASLLTYLQDIPDPRVSRTQKHLLTDILVIAILAVIAGAQGWEDNEDKCRIRSGHSPRNFAFLRRVALNALNQESTYRRSMAQKSKRAAMDNNYMMAVLRAFCQA</sequence>